<dbReference type="InterPro" id="IPR001345">
    <property type="entry name" value="PG/BPGM_mutase_AS"/>
</dbReference>
<evidence type="ECO:0000313" key="5">
    <source>
        <dbReference type="Proteomes" id="UP000001175"/>
    </source>
</evidence>
<feature type="binding site" evidence="2">
    <location>
        <begin position="235"/>
        <end position="242"/>
    </location>
    <ligand>
        <name>substrate</name>
    </ligand>
</feature>
<evidence type="ECO:0000256" key="2">
    <source>
        <dbReference type="PIRSR" id="PIRSR613078-2"/>
    </source>
</evidence>
<name>A0A0H3K1Y0_SYNP6</name>
<proteinExistence type="predicted"/>
<dbReference type="Proteomes" id="UP000001175">
    <property type="component" value="Chromosome"/>
</dbReference>
<dbReference type="KEGG" id="syc:syc1034_c"/>
<dbReference type="InterPro" id="IPR029033">
    <property type="entry name" value="His_PPase_superfam"/>
</dbReference>
<dbReference type="CDD" id="cd07067">
    <property type="entry name" value="HP_PGM_like"/>
    <property type="match status" value="2"/>
</dbReference>
<dbReference type="PANTHER" id="PTHR48100:SF10">
    <property type="entry name" value="2-CARBOXY-D-ARABINITOL-1-PHOSPHATASE-RELATED"/>
    <property type="match status" value="1"/>
</dbReference>
<evidence type="ECO:0000313" key="4">
    <source>
        <dbReference type="EMBL" id="BAD79224.1"/>
    </source>
</evidence>
<dbReference type="AlphaFoldDB" id="A0A0H3K1Y0"/>
<feature type="active site" description="Proton donor/acceptor" evidence="1">
    <location>
        <position position="310"/>
    </location>
</feature>
<dbReference type="eggNOG" id="COG0406">
    <property type="taxonomic scope" value="Bacteria"/>
</dbReference>
<gene>
    <name evidence="4" type="primary">gpm</name>
    <name evidence="4" type="ordered locus">syc1034_c</name>
</gene>
<accession>A0A0H3K1Y0</accession>
<feature type="binding site" evidence="2">
    <location>
        <position position="285"/>
    </location>
    <ligand>
        <name>substrate</name>
    </ligand>
</feature>
<organism evidence="4 5">
    <name type="scientific">Synechococcus sp. (strain ATCC 27144 / PCC 6301 / SAUG 1402/1)</name>
    <name type="common">Anacystis nidulans</name>
    <dbReference type="NCBI Taxonomy" id="269084"/>
    <lineage>
        <taxon>Bacteria</taxon>
        <taxon>Bacillati</taxon>
        <taxon>Cyanobacteriota</taxon>
        <taxon>Cyanophyceae</taxon>
        <taxon>Synechococcales</taxon>
        <taxon>Synechococcaceae</taxon>
        <taxon>Synechococcus</taxon>
    </lineage>
</organism>
<evidence type="ECO:0000256" key="1">
    <source>
        <dbReference type="PIRSR" id="PIRSR613078-1"/>
    </source>
</evidence>
<dbReference type="SUPFAM" id="SSF53254">
    <property type="entry name" value="Phosphoglycerate mutase-like"/>
    <property type="match status" value="2"/>
</dbReference>
<dbReference type="GO" id="GO:0016791">
    <property type="term" value="F:phosphatase activity"/>
    <property type="evidence" value="ECO:0007669"/>
    <property type="project" value="TreeGrafter"/>
</dbReference>
<reference evidence="4 5" key="1">
    <citation type="journal article" date="2007" name="Photosyn. Res.">
        <title>Complete nucleotide sequence of the freshwater unicellular cyanobacterium Synechococcus elongatus PCC 6301 chromosome: gene content and organization.</title>
        <authorList>
            <person name="Sugita C."/>
            <person name="Ogata K."/>
            <person name="Shikata M."/>
            <person name="Jikuya H."/>
            <person name="Takano J."/>
            <person name="Furumichi M."/>
            <person name="Kanehisa M."/>
            <person name="Omata T."/>
            <person name="Sugiura M."/>
            <person name="Sugita M."/>
        </authorList>
    </citation>
    <scope>NUCLEOTIDE SEQUENCE [LARGE SCALE GENOMIC DNA]</scope>
    <source>
        <strain evidence="5">ATCC 27144 / PCC 6301 / SAUG 1402/1</strain>
    </source>
</reference>
<dbReference type="RefSeq" id="WP_011243346.1">
    <property type="nucleotide sequence ID" value="NC_006576.1"/>
</dbReference>
<dbReference type="Gene3D" id="3.40.50.1240">
    <property type="entry name" value="Phosphoglycerate mutase-like"/>
    <property type="match status" value="2"/>
</dbReference>
<protein>
    <submittedName>
        <fullName evidence="4">Phosphoglycerate mutase</fullName>
    </submittedName>
</protein>
<dbReference type="SMART" id="SM00855">
    <property type="entry name" value="PGAM"/>
    <property type="match status" value="2"/>
</dbReference>
<sequence>MATRVVLVRHGQSSYSAAGRIQGRCDNSQLTDRGAADAVKVAAALNGIPFAAAYCSPLQRAKRTAEIIIEQIETPPALAVSDGLLEVDLPLWEGLSREEVRSQYAELYRQWHEAPHELVLTVPDGQGGSREHAPVLALFEQARQFWKDLLERHRDQTVLLVAHNGILRSLIATALGVDPSAYQVIRQSNCGISVLNFADGTNQPAQLECLNLTAPLGDALPDRGASSGVRLLLVRHGETDWNRQKRFQGQIDIPLNDNGRAQARSAAEFLAPIQIDFAVSSPMARPKETAELILERHPNCELSVDDRLQEIGHGLWEGKLEEEIAAEFGELLQLWKDQPEQVQMPEGENLQEVWDRSVAAWEAIVANAPEGSTGLVVAHDAVNKVILCHVLGLSPADIWSIKQGNGAVTVVDYPKRLDSRPVLQAMNLTLHLDGAVLDRTAAGAL</sequence>
<dbReference type="PROSITE" id="PS00175">
    <property type="entry name" value="PG_MUTASE"/>
    <property type="match status" value="1"/>
</dbReference>
<dbReference type="Pfam" id="PF00300">
    <property type="entry name" value="His_Phos_1"/>
    <property type="match status" value="2"/>
</dbReference>
<dbReference type="InterPro" id="IPR050275">
    <property type="entry name" value="PGM_Phosphatase"/>
</dbReference>
<dbReference type="InterPro" id="IPR013078">
    <property type="entry name" value="His_Pase_superF_clade-1"/>
</dbReference>
<evidence type="ECO:0000256" key="3">
    <source>
        <dbReference type="PIRSR" id="PIRSR613078-3"/>
    </source>
</evidence>
<dbReference type="EMBL" id="AP008231">
    <property type="protein sequence ID" value="BAD79224.1"/>
    <property type="molecule type" value="Genomic_DNA"/>
</dbReference>
<dbReference type="PANTHER" id="PTHR48100">
    <property type="entry name" value="BROAD-SPECIFICITY PHOSPHATASE YOR283W-RELATED"/>
    <property type="match status" value="1"/>
</dbReference>
<feature type="active site" description="Tele-phosphohistidine intermediate" evidence="1">
    <location>
        <position position="236"/>
    </location>
</feature>
<feature type="site" description="Transition state stabilizer" evidence="3">
    <location>
        <position position="379"/>
    </location>
</feature>